<dbReference type="RefSeq" id="WP_166858392.1">
    <property type="nucleotide sequence ID" value="NZ_CP063989.1"/>
</dbReference>
<evidence type="ECO:0000313" key="1">
    <source>
        <dbReference type="EMBL" id="QPL05270.1"/>
    </source>
</evidence>
<accession>A0A7T0PWW8</accession>
<dbReference type="Proteomes" id="UP000594637">
    <property type="component" value="Chromosome"/>
</dbReference>
<gene>
    <name evidence="1" type="ORF">ID810_11220</name>
</gene>
<organism evidence="1 2">
    <name type="scientific">Actinomyces respiraculi</name>
    <dbReference type="NCBI Taxonomy" id="2744574"/>
    <lineage>
        <taxon>Bacteria</taxon>
        <taxon>Bacillati</taxon>
        <taxon>Actinomycetota</taxon>
        <taxon>Actinomycetes</taxon>
        <taxon>Actinomycetales</taxon>
        <taxon>Actinomycetaceae</taxon>
        <taxon>Actinomyces</taxon>
    </lineage>
</organism>
<name>A0A7T0PWW8_9ACTO</name>
<keyword evidence="2" id="KW-1185">Reference proteome</keyword>
<protein>
    <submittedName>
        <fullName evidence="1">Uncharacterized protein</fullName>
    </submittedName>
</protein>
<sequence>MSAPVNPQPAATRDGVALTPLAGGFLSPYRERLHLIERFTARLRHTS</sequence>
<evidence type="ECO:0000313" key="2">
    <source>
        <dbReference type="Proteomes" id="UP000594637"/>
    </source>
</evidence>
<reference evidence="1 2" key="1">
    <citation type="submission" date="2020-11" db="EMBL/GenBank/DDBJ databases">
        <title>Actinomyces sp. ZJ750.</title>
        <authorList>
            <person name="Zhou J."/>
        </authorList>
    </citation>
    <scope>NUCLEOTIDE SEQUENCE [LARGE SCALE GENOMIC DNA]</scope>
    <source>
        <strain evidence="1 2">ZJ750</strain>
    </source>
</reference>
<proteinExistence type="predicted"/>
<dbReference type="AlphaFoldDB" id="A0A7T0PWW8"/>
<dbReference type="KEGG" id="arep:ID810_11220"/>
<dbReference type="EMBL" id="CP063989">
    <property type="protein sequence ID" value="QPL05270.1"/>
    <property type="molecule type" value="Genomic_DNA"/>
</dbReference>